<evidence type="ECO:0000256" key="1">
    <source>
        <dbReference type="ARBA" id="ARBA00000109"/>
    </source>
</evidence>
<keyword evidence="3 9" id="KW-0698">rRNA processing</keyword>
<keyword evidence="9" id="KW-0963">Cytoplasm</keyword>
<feature type="binding site" evidence="9">
    <location>
        <position position="76"/>
    </location>
    <ligand>
        <name>Mg(2+)</name>
        <dbReference type="ChEBI" id="CHEBI:18420"/>
    </ligand>
</feature>
<dbReference type="SMART" id="SM00535">
    <property type="entry name" value="RIBOc"/>
    <property type="match status" value="1"/>
</dbReference>
<gene>
    <name evidence="9" type="primary">rnc</name>
    <name evidence="12" type="ORF">GCL60_08570</name>
</gene>
<dbReference type="InterPro" id="IPR014720">
    <property type="entry name" value="dsRBD_dom"/>
</dbReference>
<dbReference type="RefSeq" id="WP_153420298.1">
    <property type="nucleotide sequence ID" value="NZ_WFLM01000003.1"/>
</dbReference>
<dbReference type="GO" id="GO:0008033">
    <property type="term" value="P:tRNA processing"/>
    <property type="evidence" value="ECO:0007669"/>
    <property type="project" value="UniProtKB-KW"/>
</dbReference>
<dbReference type="Pfam" id="PF14622">
    <property type="entry name" value="Ribonucleas_3_3"/>
    <property type="match status" value="1"/>
</dbReference>
<organism evidence="12 13">
    <name type="scientific">Silvanigrella paludirubra</name>
    <dbReference type="NCBI Taxonomy" id="2499159"/>
    <lineage>
        <taxon>Bacteria</taxon>
        <taxon>Pseudomonadati</taxon>
        <taxon>Bdellovibrionota</taxon>
        <taxon>Oligoflexia</taxon>
        <taxon>Silvanigrellales</taxon>
        <taxon>Silvanigrellaceae</taxon>
        <taxon>Silvanigrella</taxon>
    </lineage>
</organism>
<comment type="cofactor">
    <cofactor evidence="9">
        <name>Mg(2+)</name>
        <dbReference type="ChEBI" id="CHEBI:18420"/>
    </cofactor>
</comment>
<keyword evidence="6 9" id="KW-0255">Endonuclease</keyword>
<evidence type="ECO:0000259" key="11">
    <source>
        <dbReference type="PROSITE" id="PS50142"/>
    </source>
</evidence>
<dbReference type="OrthoDB" id="9805026at2"/>
<dbReference type="HAMAP" id="MF_00104">
    <property type="entry name" value="RNase_III"/>
    <property type="match status" value="1"/>
</dbReference>
<evidence type="ECO:0000256" key="3">
    <source>
        <dbReference type="ARBA" id="ARBA00022552"/>
    </source>
</evidence>
<proteinExistence type="inferred from homology"/>
<keyword evidence="7 9" id="KW-0378">Hydrolase</keyword>
<evidence type="ECO:0000256" key="9">
    <source>
        <dbReference type="HAMAP-Rule" id="MF_00104"/>
    </source>
</evidence>
<keyword evidence="13" id="KW-1185">Reference proteome</keyword>
<comment type="catalytic activity">
    <reaction evidence="1 9">
        <text>Endonucleolytic cleavage to 5'-phosphomonoester.</text>
        <dbReference type="EC" id="3.1.26.3"/>
    </reaction>
</comment>
<keyword evidence="9" id="KW-0819">tRNA processing</keyword>
<feature type="active site" evidence="9">
    <location>
        <position position="80"/>
    </location>
</feature>
<dbReference type="EMBL" id="WFLM01000003">
    <property type="protein sequence ID" value="KAB8038901.1"/>
    <property type="molecule type" value="Genomic_DNA"/>
</dbReference>
<evidence type="ECO:0000313" key="12">
    <source>
        <dbReference type="EMBL" id="KAB8038901.1"/>
    </source>
</evidence>
<dbReference type="PROSITE" id="PS50142">
    <property type="entry name" value="RNASE_3_2"/>
    <property type="match status" value="1"/>
</dbReference>
<dbReference type="CDD" id="cd00593">
    <property type="entry name" value="RIBOc"/>
    <property type="match status" value="1"/>
</dbReference>
<dbReference type="GO" id="GO:0010468">
    <property type="term" value="P:regulation of gene expression"/>
    <property type="evidence" value="ECO:0007669"/>
    <property type="project" value="TreeGrafter"/>
</dbReference>
<evidence type="ECO:0000256" key="2">
    <source>
        <dbReference type="ARBA" id="ARBA00010183"/>
    </source>
</evidence>
<comment type="caution">
    <text evidence="12">The sequence shown here is derived from an EMBL/GenBank/DDBJ whole genome shotgun (WGS) entry which is preliminary data.</text>
</comment>
<dbReference type="PANTHER" id="PTHR11207:SF0">
    <property type="entry name" value="RIBONUCLEASE 3"/>
    <property type="match status" value="1"/>
</dbReference>
<dbReference type="GO" id="GO:0006364">
    <property type="term" value="P:rRNA processing"/>
    <property type="evidence" value="ECO:0007669"/>
    <property type="project" value="UniProtKB-UniRule"/>
</dbReference>
<keyword evidence="9" id="KW-0479">Metal-binding</keyword>
<evidence type="ECO:0000256" key="5">
    <source>
        <dbReference type="ARBA" id="ARBA00022722"/>
    </source>
</evidence>
<dbReference type="SUPFAM" id="SSF69065">
    <property type="entry name" value="RNase III domain-like"/>
    <property type="match status" value="1"/>
</dbReference>
<evidence type="ECO:0000313" key="13">
    <source>
        <dbReference type="Proteomes" id="UP000437748"/>
    </source>
</evidence>
<dbReference type="Gene3D" id="1.10.1520.10">
    <property type="entry name" value="Ribonuclease III domain"/>
    <property type="match status" value="1"/>
</dbReference>
<dbReference type="PROSITE" id="PS50137">
    <property type="entry name" value="DS_RBD"/>
    <property type="match status" value="1"/>
</dbReference>
<dbReference type="EC" id="3.1.26.3" evidence="9"/>
<comment type="subcellular location">
    <subcellularLocation>
        <location evidence="9">Cytoplasm</location>
    </subcellularLocation>
</comment>
<evidence type="ECO:0000256" key="6">
    <source>
        <dbReference type="ARBA" id="ARBA00022759"/>
    </source>
</evidence>
<dbReference type="InterPro" id="IPR036389">
    <property type="entry name" value="RNase_III_sf"/>
</dbReference>
<dbReference type="PANTHER" id="PTHR11207">
    <property type="entry name" value="RIBONUCLEASE III"/>
    <property type="match status" value="1"/>
</dbReference>
<name>A0A6N6VTB5_9BACT</name>
<dbReference type="PROSITE" id="PS00517">
    <property type="entry name" value="RNASE_3_1"/>
    <property type="match status" value="1"/>
</dbReference>
<comment type="subunit">
    <text evidence="9">Homodimer.</text>
</comment>
<feature type="domain" description="RNase III" evidence="11">
    <location>
        <begin position="32"/>
        <end position="163"/>
    </location>
</feature>
<feature type="binding site" evidence="9">
    <location>
        <position position="149"/>
    </location>
    <ligand>
        <name>Mg(2+)</name>
        <dbReference type="ChEBI" id="CHEBI:18420"/>
    </ligand>
</feature>
<dbReference type="AlphaFoldDB" id="A0A6N6VTB5"/>
<dbReference type="GO" id="GO:0046872">
    <property type="term" value="F:metal ion binding"/>
    <property type="evidence" value="ECO:0007669"/>
    <property type="project" value="UniProtKB-KW"/>
</dbReference>
<dbReference type="InterPro" id="IPR011907">
    <property type="entry name" value="RNase_III"/>
</dbReference>
<protein>
    <recommendedName>
        <fullName evidence="9">Ribonuclease 3</fullName>
        <ecNumber evidence="9">3.1.26.3</ecNumber>
    </recommendedName>
    <alternativeName>
        <fullName evidence="9">Ribonuclease III</fullName>
        <shortName evidence="9">RNase III</shortName>
    </alternativeName>
</protein>
<dbReference type="Proteomes" id="UP000437748">
    <property type="component" value="Unassembled WGS sequence"/>
</dbReference>
<keyword evidence="9" id="KW-0460">Magnesium</keyword>
<sequence length="275" mass="30739">MLEKRLTLLRSHFRELNFAKLSRVFPQIEANIDKLGEIQEYRYQDKKLAAISLVHRSSLVYWPTDKSGVFSNERLEFLGDAFLSFFIASEAMIEHKSLQEGDLSRLRAALVGTENLALKSRDLGIGDCLLVGKAEMNSNPQRRDNVLADAFEAVTAALLLDAGEDKAHSWLLKVFAEDLKAGQDILLKFDSKSKLQQWTQGIIGVPPVYRTIGTEGTPQETFFIVAAFIGNTEIGRATAASKRDASKKVAELIVEKIETGKLTKEMIISFFGREK</sequence>
<feature type="binding site" evidence="9">
    <location>
        <position position="152"/>
    </location>
    <ligand>
        <name>Mg(2+)</name>
        <dbReference type="ChEBI" id="CHEBI:18420"/>
    </ligand>
</feature>
<dbReference type="GO" id="GO:0004525">
    <property type="term" value="F:ribonuclease III activity"/>
    <property type="evidence" value="ECO:0007669"/>
    <property type="project" value="UniProtKB-UniRule"/>
</dbReference>
<keyword evidence="9" id="KW-0699">rRNA-binding</keyword>
<dbReference type="GO" id="GO:0005737">
    <property type="term" value="C:cytoplasm"/>
    <property type="evidence" value="ECO:0007669"/>
    <property type="project" value="UniProtKB-SubCell"/>
</dbReference>
<dbReference type="GO" id="GO:0003725">
    <property type="term" value="F:double-stranded RNA binding"/>
    <property type="evidence" value="ECO:0007669"/>
    <property type="project" value="TreeGrafter"/>
</dbReference>
<dbReference type="SMART" id="SM00358">
    <property type="entry name" value="DSRM"/>
    <property type="match status" value="1"/>
</dbReference>
<evidence type="ECO:0000256" key="4">
    <source>
        <dbReference type="ARBA" id="ARBA00022664"/>
    </source>
</evidence>
<feature type="domain" description="DRBM" evidence="10">
    <location>
        <begin position="190"/>
        <end position="259"/>
    </location>
</feature>
<reference evidence="12 13" key="1">
    <citation type="submission" date="2019-10" db="EMBL/GenBank/DDBJ databases">
        <title>New species of Slilvanegrellaceae.</title>
        <authorList>
            <person name="Pitt A."/>
            <person name="Hahn M.W."/>
        </authorList>
    </citation>
    <scope>NUCLEOTIDE SEQUENCE [LARGE SCALE GENOMIC DNA]</scope>
    <source>
        <strain evidence="12 13">SP-Ram-0.45-NSY-1</strain>
    </source>
</reference>
<evidence type="ECO:0000256" key="7">
    <source>
        <dbReference type="ARBA" id="ARBA00022801"/>
    </source>
</evidence>
<dbReference type="GO" id="GO:0019843">
    <property type="term" value="F:rRNA binding"/>
    <property type="evidence" value="ECO:0007669"/>
    <property type="project" value="UniProtKB-KW"/>
</dbReference>
<comment type="similarity">
    <text evidence="2">Belongs to the ribonuclease III family.</text>
</comment>
<dbReference type="InterPro" id="IPR000999">
    <property type="entry name" value="RNase_III_dom"/>
</dbReference>
<comment type="function">
    <text evidence="9">Digests double-stranded RNA. Involved in the processing of primary rRNA transcript to yield the immediate precursors to the large and small rRNAs (23S and 16S). Processes some mRNAs, and tRNAs when they are encoded in the rRNA operon. Processes pre-crRNA and tracrRNA of type II CRISPR loci if present in the organism.</text>
</comment>
<keyword evidence="4 9" id="KW-0507">mRNA processing</keyword>
<keyword evidence="8 9" id="KW-0694">RNA-binding</keyword>
<dbReference type="SUPFAM" id="SSF54768">
    <property type="entry name" value="dsRNA-binding domain-like"/>
    <property type="match status" value="1"/>
</dbReference>
<keyword evidence="5 9" id="KW-0540">Nuclease</keyword>
<dbReference type="CDD" id="cd10845">
    <property type="entry name" value="DSRM_RNAse_III_family"/>
    <property type="match status" value="1"/>
</dbReference>
<evidence type="ECO:0000259" key="10">
    <source>
        <dbReference type="PROSITE" id="PS50137"/>
    </source>
</evidence>
<feature type="active site" evidence="9">
    <location>
        <position position="152"/>
    </location>
</feature>
<dbReference type="GO" id="GO:0006397">
    <property type="term" value="P:mRNA processing"/>
    <property type="evidence" value="ECO:0007669"/>
    <property type="project" value="UniProtKB-UniRule"/>
</dbReference>
<dbReference type="FunFam" id="1.10.1520.10:FF:000001">
    <property type="entry name" value="Ribonuclease 3"/>
    <property type="match status" value="1"/>
</dbReference>
<evidence type="ECO:0000256" key="8">
    <source>
        <dbReference type="ARBA" id="ARBA00022884"/>
    </source>
</evidence>
<accession>A0A6N6VTB5</accession>
<dbReference type="Gene3D" id="3.30.160.20">
    <property type="match status" value="1"/>
</dbReference>
<dbReference type="Pfam" id="PF00035">
    <property type="entry name" value="dsrm"/>
    <property type="match status" value="1"/>
</dbReference>